<organism evidence="1 2">
    <name type="scientific">Acidiferrobacter thiooxydans</name>
    <dbReference type="NCBI Taxonomy" id="163359"/>
    <lineage>
        <taxon>Bacteria</taxon>
        <taxon>Pseudomonadati</taxon>
        <taxon>Pseudomonadota</taxon>
        <taxon>Gammaproteobacteria</taxon>
        <taxon>Acidiferrobacterales</taxon>
        <taxon>Acidiferrobacteraceae</taxon>
        <taxon>Acidiferrobacter</taxon>
    </lineage>
</organism>
<sequence>MKALMRMFAQRRDRRLLDRFFARYQGRTLIVHQGLTLDWLEELLKLGGGGGHFRIDIRQPPSRHSPVLWLAHRFILPLDLPLPVLCDVGPTTIAIRHLRSAGRLCHPADIAWILEDMRVRARVHATLSRHSHRLTAGLGLAVCDNTFEMDLGG</sequence>
<reference evidence="1 2" key="1">
    <citation type="submission" date="2018-02" db="EMBL/GenBank/DDBJ databases">
        <title>Insights into the biology of acidophilic members of the Acidiferrobacteraceae family derived from comparative genomic analyses.</title>
        <authorList>
            <person name="Issotta F."/>
            <person name="Thyssen C."/>
            <person name="Mena C."/>
            <person name="Moya A."/>
            <person name="Bellenberg S."/>
            <person name="Sproer C."/>
            <person name="Covarrubias P.C."/>
            <person name="Sand W."/>
            <person name="Quatrini R."/>
            <person name="Vera M."/>
        </authorList>
    </citation>
    <scope>NUCLEOTIDE SEQUENCE [LARGE SCALE GENOMIC DNA]</scope>
    <source>
        <strain evidence="2">m-1</strain>
    </source>
</reference>
<gene>
    <name evidence="1" type="ORF">C4900_13250</name>
</gene>
<accession>A0A368HI42</accession>
<dbReference type="Proteomes" id="UP000253250">
    <property type="component" value="Unassembled WGS sequence"/>
</dbReference>
<dbReference type="AlphaFoldDB" id="A0A368HI42"/>
<evidence type="ECO:0000313" key="2">
    <source>
        <dbReference type="Proteomes" id="UP000253250"/>
    </source>
</evidence>
<protein>
    <submittedName>
        <fullName evidence="1">Uncharacterized protein</fullName>
    </submittedName>
</protein>
<name>A0A368HI42_9GAMM</name>
<keyword evidence="2" id="KW-1185">Reference proteome</keyword>
<comment type="caution">
    <text evidence="1">The sequence shown here is derived from an EMBL/GenBank/DDBJ whole genome shotgun (WGS) entry which is preliminary data.</text>
</comment>
<evidence type="ECO:0000313" key="1">
    <source>
        <dbReference type="EMBL" id="RCN56727.1"/>
    </source>
</evidence>
<dbReference type="EMBL" id="PSYR01000002">
    <property type="protein sequence ID" value="RCN56727.1"/>
    <property type="molecule type" value="Genomic_DNA"/>
</dbReference>
<proteinExistence type="predicted"/>
<dbReference type="OrthoDB" id="5295778at2"/>
<dbReference type="RefSeq" id="WP_083996255.1">
    <property type="nucleotide sequence ID" value="NZ_CP080624.1"/>
</dbReference>